<comment type="caution">
    <text evidence="2">The sequence shown here is derived from an EMBL/GenBank/DDBJ whole genome shotgun (WGS) entry which is preliminary data.</text>
</comment>
<feature type="region of interest" description="Disordered" evidence="1">
    <location>
        <begin position="1"/>
        <end position="33"/>
    </location>
</feature>
<dbReference type="EMBL" id="JBAHYK010004041">
    <property type="protein sequence ID" value="KAL0563033.1"/>
    <property type="molecule type" value="Genomic_DNA"/>
</dbReference>
<feature type="non-terminal residue" evidence="2">
    <location>
        <position position="1"/>
    </location>
</feature>
<name>A0ABR3EJJ7_9AGAR</name>
<feature type="compositionally biased region" description="Pro residues" evidence="1">
    <location>
        <begin position="1"/>
        <end position="10"/>
    </location>
</feature>
<keyword evidence="3" id="KW-1185">Reference proteome</keyword>
<evidence type="ECO:0000313" key="3">
    <source>
        <dbReference type="Proteomes" id="UP001465976"/>
    </source>
</evidence>
<protein>
    <submittedName>
        <fullName evidence="2">Uncharacterized protein</fullName>
    </submittedName>
</protein>
<evidence type="ECO:0000313" key="2">
    <source>
        <dbReference type="EMBL" id="KAL0563033.1"/>
    </source>
</evidence>
<reference evidence="2 3" key="1">
    <citation type="submission" date="2024-02" db="EMBL/GenBank/DDBJ databases">
        <title>A draft genome for the cacao thread blight pathogen Marasmius crinis-equi.</title>
        <authorList>
            <person name="Cohen S.P."/>
            <person name="Baruah I.K."/>
            <person name="Amoako-Attah I."/>
            <person name="Bukari Y."/>
            <person name="Meinhardt L.W."/>
            <person name="Bailey B.A."/>
        </authorList>
    </citation>
    <scope>NUCLEOTIDE SEQUENCE [LARGE SCALE GENOMIC DNA]</scope>
    <source>
        <strain evidence="2 3">GH-76</strain>
    </source>
</reference>
<proteinExistence type="predicted"/>
<accession>A0ABR3EJJ7</accession>
<sequence>TPLPQPPPPYSHSAPSLPVRPAASTSTSTAPMHHQNVAIPSFVSHPNSLSPTLLYSHQRRPVSHLTFIYPPPPTISPPTISTATAYPVRPIDTYAPPPSSRPVMPPPSRPIAPSRIPRLSRMSARSPYRPICHLCQETSHYPSPCARIGQSTLQKRVRFAIPGESPPSPVLAPASTSRLSLPTRAHHRLAQLEELMERQTRECEELIRQFRRDLRIDS</sequence>
<dbReference type="Proteomes" id="UP001465976">
    <property type="component" value="Unassembled WGS sequence"/>
</dbReference>
<evidence type="ECO:0000256" key="1">
    <source>
        <dbReference type="SAM" id="MobiDB-lite"/>
    </source>
</evidence>
<gene>
    <name evidence="2" type="ORF">V5O48_019045</name>
</gene>
<organism evidence="2 3">
    <name type="scientific">Marasmius crinis-equi</name>
    <dbReference type="NCBI Taxonomy" id="585013"/>
    <lineage>
        <taxon>Eukaryota</taxon>
        <taxon>Fungi</taxon>
        <taxon>Dikarya</taxon>
        <taxon>Basidiomycota</taxon>
        <taxon>Agaricomycotina</taxon>
        <taxon>Agaricomycetes</taxon>
        <taxon>Agaricomycetidae</taxon>
        <taxon>Agaricales</taxon>
        <taxon>Marasmiineae</taxon>
        <taxon>Marasmiaceae</taxon>
        <taxon>Marasmius</taxon>
    </lineage>
</organism>